<gene>
    <name evidence="2" type="ORF">Aple_099170</name>
</gene>
<proteinExistence type="predicted"/>
<reference evidence="2 3" key="1">
    <citation type="submission" date="2019-10" db="EMBL/GenBank/DDBJ databases">
        <title>Whole genome shotgun sequence of Acrocarpospora pleiomorpha NBRC 16267.</title>
        <authorList>
            <person name="Ichikawa N."/>
            <person name="Kimura A."/>
            <person name="Kitahashi Y."/>
            <person name="Komaki H."/>
            <person name="Oguchi A."/>
        </authorList>
    </citation>
    <scope>NUCLEOTIDE SEQUENCE [LARGE SCALE GENOMIC DNA]</scope>
    <source>
        <strain evidence="2 3">NBRC 16267</strain>
    </source>
</reference>
<protein>
    <submittedName>
        <fullName evidence="2">Uncharacterized protein</fullName>
    </submittedName>
</protein>
<keyword evidence="3" id="KW-1185">Reference proteome</keyword>
<evidence type="ECO:0000256" key="1">
    <source>
        <dbReference type="SAM" id="MobiDB-lite"/>
    </source>
</evidence>
<comment type="caution">
    <text evidence="2">The sequence shown here is derived from an EMBL/GenBank/DDBJ whole genome shotgun (WGS) entry which is preliminary data.</text>
</comment>
<feature type="region of interest" description="Disordered" evidence="1">
    <location>
        <begin position="1"/>
        <end position="35"/>
    </location>
</feature>
<name>A0A5M3Y6C4_9ACTN</name>
<dbReference type="Proteomes" id="UP000377595">
    <property type="component" value="Unassembled WGS sequence"/>
</dbReference>
<dbReference type="AlphaFoldDB" id="A0A5M3Y6C4"/>
<evidence type="ECO:0000313" key="2">
    <source>
        <dbReference type="EMBL" id="GES27018.1"/>
    </source>
</evidence>
<dbReference type="EMBL" id="BLAF01000106">
    <property type="protein sequence ID" value="GES27018.1"/>
    <property type="molecule type" value="Genomic_DNA"/>
</dbReference>
<accession>A0A5M3Y6C4</accession>
<organism evidence="2 3">
    <name type="scientific">Acrocarpospora pleiomorpha</name>
    <dbReference type="NCBI Taxonomy" id="90975"/>
    <lineage>
        <taxon>Bacteria</taxon>
        <taxon>Bacillati</taxon>
        <taxon>Actinomycetota</taxon>
        <taxon>Actinomycetes</taxon>
        <taxon>Streptosporangiales</taxon>
        <taxon>Streptosporangiaceae</taxon>
        <taxon>Acrocarpospora</taxon>
    </lineage>
</organism>
<sequence>MMGAIMPSHAEVSSGKLGRRDEGDRAQAHRIHGPGFGEAEGVVMRECVLKHAESMGIGKPGAL</sequence>
<evidence type="ECO:0000313" key="3">
    <source>
        <dbReference type="Proteomes" id="UP000377595"/>
    </source>
</evidence>
<feature type="compositionally biased region" description="Basic and acidic residues" evidence="1">
    <location>
        <begin position="18"/>
        <end position="27"/>
    </location>
</feature>